<name>A0ABU1ZH87_9BURK</name>
<accession>A0ABU1ZH87</accession>
<dbReference type="Pfam" id="PF06505">
    <property type="entry name" value="XylR_N"/>
    <property type="match status" value="1"/>
</dbReference>
<evidence type="ECO:0000313" key="9">
    <source>
        <dbReference type="Proteomes" id="UP001180536"/>
    </source>
</evidence>
<proteinExistence type="predicted"/>
<dbReference type="SMART" id="SM00382">
    <property type="entry name" value="AAA"/>
    <property type="match status" value="1"/>
</dbReference>
<reference evidence="8 9" key="1">
    <citation type="submission" date="2023-07" db="EMBL/GenBank/DDBJ databases">
        <title>Sorghum-associated microbial communities from plants grown in Nebraska, USA.</title>
        <authorList>
            <person name="Schachtman D."/>
        </authorList>
    </citation>
    <scope>NUCLEOTIDE SEQUENCE [LARGE SCALE GENOMIC DNA]</scope>
    <source>
        <strain evidence="8 9">BE310</strain>
    </source>
</reference>
<dbReference type="InterPro" id="IPR025944">
    <property type="entry name" value="Sigma_54_int_dom_CS"/>
</dbReference>
<dbReference type="InterPro" id="IPR009057">
    <property type="entry name" value="Homeodomain-like_sf"/>
</dbReference>
<dbReference type="Pfam" id="PF00158">
    <property type="entry name" value="Sigma54_activat"/>
    <property type="match status" value="1"/>
</dbReference>
<dbReference type="InterPro" id="IPR025943">
    <property type="entry name" value="Sigma_54_int_dom_ATP-bd_2"/>
</dbReference>
<dbReference type="PANTHER" id="PTHR32071:SF117">
    <property type="entry name" value="PTS-DEPENDENT DIHYDROXYACETONE KINASE OPERON REGULATORY PROTEIN-RELATED"/>
    <property type="match status" value="1"/>
</dbReference>
<dbReference type="Pfam" id="PF02830">
    <property type="entry name" value="V4R"/>
    <property type="match status" value="1"/>
</dbReference>
<keyword evidence="3" id="KW-0805">Transcription regulation</keyword>
<evidence type="ECO:0000256" key="1">
    <source>
        <dbReference type="ARBA" id="ARBA00022741"/>
    </source>
</evidence>
<dbReference type="EMBL" id="JAVDXQ010000008">
    <property type="protein sequence ID" value="MDR7299416.1"/>
    <property type="molecule type" value="Genomic_DNA"/>
</dbReference>
<evidence type="ECO:0000256" key="5">
    <source>
        <dbReference type="ARBA" id="ARBA00023163"/>
    </source>
</evidence>
<dbReference type="SUPFAM" id="SSF46689">
    <property type="entry name" value="Homeodomain-like"/>
    <property type="match status" value="1"/>
</dbReference>
<dbReference type="InterPro" id="IPR027417">
    <property type="entry name" value="P-loop_NTPase"/>
</dbReference>
<dbReference type="InterPro" id="IPR002078">
    <property type="entry name" value="Sigma_54_int"/>
</dbReference>
<dbReference type="SUPFAM" id="SSF52540">
    <property type="entry name" value="P-loop containing nucleoside triphosphate hydrolases"/>
    <property type="match status" value="1"/>
</dbReference>
<feature type="domain" description="Sigma-54 factor interaction" evidence="7">
    <location>
        <begin position="263"/>
        <end position="492"/>
    </location>
</feature>
<gene>
    <name evidence="8" type="ORF">J2X16_004786</name>
</gene>
<dbReference type="InterPro" id="IPR024096">
    <property type="entry name" value="NO_sig/Golgi_transp_ligand-bd"/>
</dbReference>
<dbReference type="InterPro" id="IPR003593">
    <property type="entry name" value="AAA+_ATPase"/>
</dbReference>
<dbReference type="PROSITE" id="PS50045">
    <property type="entry name" value="SIGMA54_INTERACT_4"/>
    <property type="match status" value="1"/>
</dbReference>
<dbReference type="SMART" id="SM00989">
    <property type="entry name" value="V4R"/>
    <property type="match status" value="1"/>
</dbReference>
<dbReference type="InterPro" id="IPR002197">
    <property type="entry name" value="HTH_Fis"/>
</dbReference>
<evidence type="ECO:0000256" key="6">
    <source>
        <dbReference type="SAM" id="MobiDB-lite"/>
    </source>
</evidence>
<keyword evidence="9" id="KW-1185">Reference proteome</keyword>
<keyword evidence="1" id="KW-0547">Nucleotide-binding</keyword>
<dbReference type="InterPro" id="IPR058031">
    <property type="entry name" value="AAA_lid_NorR"/>
</dbReference>
<dbReference type="PROSITE" id="PS00676">
    <property type="entry name" value="SIGMA54_INTERACT_2"/>
    <property type="match status" value="1"/>
</dbReference>
<dbReference type="Gene3D" id="1.10.8.60">
    <property type="match status" value="1"/>
</dbReference>
<dbReference type="SUPFAM" id="SSF111126">
    <property type="entry name" value="Ligand-binding domain in the NO signalling and Golgi transport"/>
    <property type="match status" value="1"/>
</dbReference>
<evidence type="ECO:0000256" key="4">
    <source>
        <dbReference type="ARBA" id="ARBA00023125"/>
    </source>
</evidence>
<evidence type="ECO:0000259" key="7">
    <source>
        <dbReference type="PROSITE" id="PS50045"/>
    </source>
</evidence>
<dbReference type="PRINTS" id="PR01590">
    <property type="entry name" value="HTHFIS"/>
</dbReference>
<dbReference type="InterPro" id="IPR025662">
    <property type="entry name" value="Sigma_54_int_dom_ATP-bd_1"/>
</dbReference>
<dbReference type="Pfam" id="PF02954">
    <property type="entry name" value="HTH_8"/>
    <property type="match status" value="1"/>
</dbReference>
<dbReference type="CDD" id="cd00009">
    <property type="entry name" value="AAA"/>
    <property type="match status" value="1"/>
</dbReference>
<dbReference type="Gene3D" id="3.40.50.300">
    <property type="entry name" value="P-loop containing nucleotide triphosphate hydrolases"/>
    <property type="match status" value="1"/>
</dbReference>
<evidence type="ECO:0000256" key="3">
    <source>
        <dbReference type="ARBA" id="ARBA00023015"/>
    </source>
</evidence>
<comment type="caution">
    <text evidence="8">The sequence shown here is derived from an EMBL/GenBank/DDBJ whole genome shotgun (WGS) entry which is preliminary data.</text>
</comment>
<keyword evidence="2" id="KW-0067">ATP-binding</keyword>
<feature type="region of interest" description="Disordered" evidence="6">
    <location>
        <begin position="236"/>
        <end position="258"/>
    </location>
</feature>
<evidence type="ECO:0000256" key="2">
    <source>
        <dbReference type="ARBA" id="ARBA00022840"/>
    </source>
</evidence>
<dbReference type="Pfam" id="PF25601">
    <property type="entry name" value="AAA_lid_14"/>
    <property type="match status" value="1"/>
</dbReference>
<feature type="compositionally biased region" description="Low complexity" evidence="6">
    <location>
        <begin position="236"/>
        <end position="246"/>
    </location>
</feature>
<dbReference type="RefSeq" id="WP_310349082.1">
    <property type="nucleotide sequence ID" value="NZ_JAVDXQ010000008.1"/>
</dbReference>
<protein>
    <submittedName>
        <fullName evidence="8">Transcriptional regulator with GAF, ATPase, and Fis domain</fullName>
    </submittedName>
</protein>
<sequence>MTKPPRISLAEVARQTGTMLKRGDSKHFVQDQAPTMGDLTESLFFSPGDGRIWLNDQRMLLLHSSSVGHLRRELIDTLGMERARGLLTRAGYVSGSRDAQLVRERWPNADAATVFMAGTRLHALEGVVKVTPLSFDFDIGRGTYEGEFLWEHSSEDDEHISAYGVGTEVACWSQVGYATGYVTSLFGQLVIFREVDCRSMGASVCRVIGRHAAAWGDISEDLSYLEAKEFRRLSASESAPVEAPSATTPADTEERPSAERHDIVGASSAFTSACHQLARVAGTRATVLFTGESGVGKEAFAHRLHRISPRAAQPFVAVNCAAIPETLIESELFGVERGAFTGASQSRPGRFERADGGTLFLDEIATLSLVSQGKLLRALQEGEVERVGGTRTLQLDVRVVAATNVDLQAEVRAGRFREDLFYRLNVYPIHLPPLRERRDDIPLLMAHFLRREAQRHGRHPTGFTPRAVRAMLHYAFPGNIRELQNLVERGVISAEDDQAIDVAHMFRREQLSDEALLTIGAHGTLQKNAAPPPRLLDLLGEALQPGGAGHVELDAIERQLLQEATEAEHGNLAAAARRLGITRAQLAYRLQRAAQPPSPG</sequence>
<organism evidence="8 9">
    <name type="scientific">Pelomonas aquatica</name>
    <dbReference type="NCBI Taxonomy" id="431058"/>
    <lineage>
        <taxon>Bacteria</taxon>
        <taxon>Pseudomonadati</taxon>
        <taxon>Pseudomonadota</taxon>
        <taxon>Betaproteobacteria</taxon>
        <taxon>Burkholderiales</taxon>
        <taxon>Sphaerotilaceae</taxon>
        <taxon>Roseateles</taxon>
    </lineage>
</organism>
<dbReference type="Proteomes" id="UP001180536">
    <property type="component" value="Unassembled WGS sequence"/>
</dbReference>
<dbReference type="InterPro" id="IPR004096">
    <property type="entry name" value="V4R"/>
</dbReference>
<dbReference type="PROSITE" id="PS00688">
    <property type="entry name" value="SIGMA54_INTERACT_3"/>
    <property type="match status" value="1"/>
</dbReference>
<evidence type="ECO:0000313" key="8">
    <source>
        <dbReference type="EMBL" id="MDR7299416.1"/>
    </source>
</evidence>
<dbReference type="Gene3D" id="3.30.1380.20">
    <property type="entry name" value="Trafficking protein particle complex subunit 3"/>
    <property type="match status" value="1"/>
</dbReference>
<dbReference type="InterPro" id="IPR010523">
    <property type="entry name" value="XylR_N"/>
</dbReference>
<dbReference type="PROSITE" id="PS00675">
    <property type="entry name" value="SIGMA54_INTERACT_1"/>
    <property type="match status" value="1"/>
</dbReference>
<dbReference type="PANTHER" id="PTHR32071">
    <property type="entry name" value="TRANSCRIPTIONAL REGULATORY PROTEIN"/>
    <property type="match status" value="1"/>
</dbReference>
<keyword evidence="5" id="KW-0804">Transcription</keyword>
<keyword evidence="4" id="KW-0238">DNA-binding</keyword>
<dbReference type="Gene3D" id="1.10.10.60">
    <property type="entry name" value="Homeodomain-like"/>
    <property type="match status" value="1"/>
</dbReference>